<dbReference type="InterPro" id="IPR051448">
    <property type="entry name" value="CdaR-like_regulators"/>
</dbReference>
<keyword evidence="4" id="KW-1185">Reference proteome</keyword>
<evidence type="ECO:0000259" key="2">
    <source>
        <dbReference type="Pfam" id="PF13556"/>
    </source>
</evidence>
<name>A0A1T5L2L6_9FIRM</name>
<reference evidence="4" key="1">
    <citation type="submission" date="2017-02" db="EMBL/GenBank/DDBJ databases">
        <authorList>
            <person name="Varghese N."/>
            <person name="Submissions S."/>
        </authorList>
    </citation>
    <scope>NUCLEOTIDE SEQUENCE [LARGE SCALE GENOMIC DNA]</scope>
    <source>
        <strain evidence="4">M1</strain>
    </source>
</reference>
<dbReference type="Gene3D" id="1.10.10.2840">
    <property type="entry name" value="PucR C-terminal helix-turn-helix domain"/>
    <property type="match status" value="1"/>
</dbReference>
<accession>A0A1T5L2L6</accession>
<dbReference type="InterPro" id="IPR025736">
    <property type="entry name" value="PucR_C-HTH_dom"/>
</dbReference>
<dbReference type="Pfam" id="PF07905">
    <property type="entry name" value="PucR"/>
    <property type="match status" value="1"/>
</dbReference>
<dbReference type="STRING" id="36842.SAMN02194393_02410"/>
<dbReference type="RefSeq" id="WP_079491917.1">
    <property type="nucleotide sequence ID" value="NZ_FUZT01000005.1"/>
</dbReference>
<feature type="domain" description="Purine catabolism PurC-like" evidence="1">
    <location>
        <begin position="14"/>
        <end position="127"/>
    </location>
</feature>
<dbReference type="InterPro" id="IPR012914">
    <property type="entry name" value="PucR_dom"/>
</dbReference>
<dbReference type="InterPro" id="IPR042070">
    <property type="entry name" value="PucR_C-HTH_sf"/>
</dbReference>
<dbReference type="EMBL" id="FUZT01000005">
    <property type="protein sequence ID" value="SKC70267.1"/>
    <property type="molecule type" value="Genomic_DNA"/>
</dbReference>
<dbReference type="Pfam" id="PF13556">
    <property type="entry name" value="HTH_30"/>
    <property type="match status" value="1"/>
</dbReference>
<evidence type="ECO:0000313" key="3">
    <source>
        <dbReference type="EMBL" id="SKC70267.1"/>
    </source>
</evidence>
<dbReference type="SUPFAM" id="SSF46689">
    <property type="entry name" value="Homeodomain-like"/>
    <property type="match status" value="1"/>
</dbReference>
<dbReference type="OrthoDB" id="143422at2"/>
<evidence type="ECO:0000259" key="1">
    <source>
        <dbReference type="Pfam" id="PF07905"/>
    </source>
</evidence>
<dbReference type="Proteomes" id="UP000190285">
    <property type="component" value="Unassembled WGS sequence"/>
</dbReference>
<protein>
    <submittedName>
        <fullName evidence="3">Sugar diacid utilization regulator</fullName>
    </submittedName>
</protein>
<feature type="domain" description="PucR C-terminal helix-turn-helix" evidence="2">
    <location>
        <begin position="480"/>
        <end position="538"/>
    </location>
</feature>
<dbReference type="InterPro" id="IPR009057">
    <property type="entry name" value="Homeodomain-like_sf"/>
</dbReference>
<sequence length="548" mass="63926">MILTVKDLFNLNRNLSEIKVLAGFNGLDRQITNVQVMEAPDGVYWVKEGELLISTGFGFRNTPEEISEALKILIENKAAGLVIKIGRFIKKIPQRALDIAEKSNFPLLEFPVKLGYRDITHPIMEKLMNQENYEFKMLDQLRSSLLQTCYNKNNIEDTLAVISCYTNNSIVIFDSYFNILKYNISEKNREDLSIIFKISNYIKMDYKKLINNSSSIKINDNFYNFIIFPLINADEIIGYLCTFSLHEINKLDKLVLNQSVPYVIISLLSKKKNRQDSLLIRNDFFKNLILGNYVSKSIIKSGIDYFNLEENLNRMIMIVYIENSTCKIDYQAYKNKLLTYINNNPMPNSYEEIIFNNNEGIFLLNLEKDLDISNIQANYSKWSDDFLKSFKFLYKRISILIGFGDIYDNLEKVNKSYKEAILSIKLGPKIMKDKSFIYHYNDFKLYHILFEFRNHPLLENIFEGSAKKLIDYDKSNNAQLIKTLALFYQNNSNVQKTAKDLFIHRNTLYSRLKKISLLTAIDPTSSEGSLLLQLSLKLMDIYELYKNK</sequence>
<proteinExistence type="predicted"/>
<gene>
    <name evidence="3" type="ORF">SAMN02194393_02410</name>
</gene>
<dbReference type="PANTHER" id="PTHR33744:SF1">
    <property type="entry name" value="DNA-BINDING TRANSCRIPTIONAL ACTIVATOR ADER"/>
    <property type="match status" value="1"/>
</dbReference>
<dbReference type="AlphaFoldDB" id="A0A1T5L2L6"/>
<organism evidence="3 4">
    <name type="scientific">Maledivibacter halophilus</name>
    <dbReference type="NCBI Taxonomy" id="36842"/>
    <lineage>
        <taxon>Bacteria</taxon>
        <taxon>Bacillati</taxon>
        <taxon>Bacillota</taxon>
        <taxon>Clostridia</taxon>
        <taxon>Peptostreptococcales</taxon>
        <taxon>Caminicellaceae</taxon>
        <taxon>Maledivibacter</taxon>
    </lineage>
</organism>
<dbReference type="PANTHER" id="PTHR33744">
    <property type="entry name" value="CARBOHYDRATE DIACID REGULATOR"/>
    <property type="match status" value="1"/>
</dbReference>
<evidence type="ECO:0000313" key="4">
    <source>
        <dbReference type="Proteomes" id="UP000190285"/>
    </source>
</evidence>